<dbReference type="Proteomes" id="UP000559653">
    <property type="component" value="Unassembled WGS sequence"/>
</dbReference>
<proteinExistence type="predicted"/>
<organism evidence="1 2">
    <name type="scientific">Candidatus Nitrosomaritimum aestuariumsis</name>
    <dbReference type="NCBI Taxonomy" id="3342354"/>
    <lineage>
        <taxon>Archaea</taxon>
        <taxon>Nitrososphaerota</taxon>
        <taxon>Nitrososphaeria</taxon>
        <taxon>Nitrosopumilales</taxon>
        <taxon>Nitrosopumilaceae</taxon>
        <taxon>Candidatus Nitrosomaritimum</taxon>
    </lineage>
</organism>
<comment type="caution">
    <text evidence="1">The sequence shown here is derived from an EMBL/GenBank/DDBJ whole genome shotgun (WGS) entry which is preliminary data.</text>
</comment>
<gene>
    <name evidence="1" type="ORF">H2B03_02985</name>
</gene>
<protein>
    <submittedName>
        <fullName evidence="1">RNA methyltransferase</fullName>
    </submittedName>
</protein>
<evidence type="ECO:0000313" key="2">
    <source>
        <dbReference type="Proteomes" id="UP000559653"/>
    </source>
</evidence>
<keyword evidence="1" id="KW-0808">Transferase</keyword>
<dbReference type="EMBL" id="JACEMZ010000010">
    <property type="protein sequence ID" value="MBA4452127.1"/>
    <property type="molecule type" value="Genomic_DNA"/>
</dbReference>
<evidence type="ECO:0000313" key="1">
    <source>
        <dbReference type="EMBL" id="MBA4452127.1"/>
    </source>
</evidence>
<name>A0AC60VY49_9ARCH</name>
<accession>A0AC60VY49</accession>
<sequence length="173" mass="19695">MNLIITCARHLEPEASEEITKILEDFGDSEPKITITNMSGILTVKTQLEPVEVVKKIKEMILDEPWSIRYCLRIIPMQKFVDTDIEKIDETVSEISNSITEDDTYRISIEKRNSQMVSQELIKKIAEKFKNKVSLENPDKIIQIEILGGKTGVSILSKGEILSLEKTKRSLSD</sequence>
<reference evidence="1 2" key="1">
    <citation type="journal article" date="2020" name="Appl. Environ. Microbiol.">
        <title>Genomic Characteristics of a Novel Species of Ammonia-Oxidizing Archaea from the Jiulong River Estuary.</title>
        <authorList>
            <person name="Zou D."/>
            <person name="Wan R."/>
            <person name="Han L."/>
            <person name="Xu M.N."/>
            <person name="Liu Y."/>
            <person name="Liu H."/>
            <person name="Kao S.J."/>
            <person name="Li M."/>
        </authorList>
    </citation>
    <scope>NUCLEOTIDE SEQUENCE [LARGE SCALE GENOMIC DNA]</scope>
    <source>
        <strain evidence="1">W1bin1</strain>
    </source>
</reference>
<keyword evidence="1" id="KW-0489">Methyltransferase</keyword>